<sequence length="1608" mass="183216">MDLAKCTLTSIINPGQYLMTDLDDEHCSQITHVEELLSKETKCWTNLNITLFPNMFVAVKVKPNDNTLKRGKLKKKVDCDLFEVYLIDYGKLITVEKCNIYISMNKNFNAIEPLTFTFKLLGLLPVELCNIDGVKKQRVCDNWSTKAEVFVKELFKTERKIEINYILIYGDAIYGDVHIMEDNGVVISLRKLLISQQFCVYSHDYYLKKVFNINESLEQQASAVKAGSSSQVTMKTNEKKTSTHIEETDELIKLNNSGKSNEVDTSLVQNPALTDTLNKPLSFKSESKSIGVNGVTKKSQFHDNDYAVTTVNDLKSREVDSELDTMFYVNNPMLRSSQIYSNVFNTSEENIDPDDNDSCEIYLQKSLPECMPNKMGEYADPFVFCAGTNIEPVKKFRDLEIQVDTKQSLANWGRFDDLSPIQKWTIPAILSTNDVIVIGSPKTGKTLSYVISVLDFVKKMVQTDLPDGNGPLAVIVCSGSGVAESIYYMFSTLSATFVDKAGETLKIVLAHGGGREENVWVHLTNGCHILISTPHCLLRLLETSIITNLERLCYLILDEIDVICESPFNQNVRIILEKVLLRSKSRRCQVICCGEKWTPKVEALVKCYLKLFTLIMGSFLEAAICARVKPKICYVQKERKCEILFNEIKDLVFKKKVLIACENSAEANDVGEYLKRAGIDCVVADEYTTTDQRKAIFSQWKSYKPVVATDDIMSELNIKDADVLVNCSITKRSKTNFFFRYSTILTNCLSYDAESQELKRLERSSVILLDDDSRNQLPQILNFLIRLGGDVPHEFVEICHEIHRITETAKASPICENLLILGKCRNYKNCPQRHTLVKSLDSPKGHPTGGWVSFLVVKVHNASSFSIKLLEHFDNDGKKSQISQSTDLVSKVKNYYQSEKNRKLCGQPKIGDICGIKFFSKCREIFQRAEIIEYILVDKHNQPKTVNVRQIDDGDYKQLKVTELYELPEDLASYPPLVIEVKLAGIQPMDFDSTWNREANNFIREIMRRKLEEGQLWFGKIVLALRNLLFLDPVMLKRYLPSVKTNIFDLVVHEKLLNNQYGVKNEDHVTTLRKLCTEADIEIPREEGKTETLVHQPQWAFMEGDFIPVEVLAVEKTTIYLRCQKFTPLLESLENDCQRQVSGKSNYSKKEGIDTCKLTVGMFCLAQLNNKWCRGRIESECKDIFTVYFVDYGILSSVEKDNVRPISKTLLMRLPCQAMECGLIGISTWKDHSSDILKEINNFSRVNETLYAYSHREGSKSERTGGIKYKLNLLNSNGKSLNKYILDNDLACAMEGEEEFVKDVPIVMQKCEDVDAGTFEILNEDDLQNPQITQNNSEFLSTEVEVPKGLGSHFSLMTDSLFENESELTFLKQFASKVFSKSVDDHANYSNCGKEMLAGSVQKNRSPSPGSKGCSFLESGSVIRPKINFKRILSLHGQAQVMKKQPELKNRDGVLTPQVEWNQNHSVVNLKVLLCNVCKYKYQCTVTNILFRCALDVKFYATDLKLYGAINPEKTIIVLKTFHVLLRLKKLHPSLWPRLQRDETKHHWIRFDAENMKDEETTHSDIIEIAKRNIDMGILKEGVRTHNIRPYSDSESAMDDDDLLEEDD</sequence>
<keyword evidence="12" id="KW-0469">Meiosis</keyword>
<dbReference type="Pfam" id="PF00270">
    <property type="entry name" value="DEAD"/>
    <property type="match status" value="1"/>
</dbReference>
<feature type="domain" description="Tudor" evidence="14">
    <location>
        <begin position="1157"/>
        <end position="1213"/>
    </location>
</feature>
<dbReference type="PANTHER" id="PTHR22655">
    <property type="entry name" value="ATP-DEPENDENT RNA HELICASE TDRD12-RELATED"/>
    <property type="match status" value="1"/>
</dbReference>
<dbReference type="EC" id="3.6.4.13" evidence="1"/>
<dbReference type="SUPFAM" id="SSF52540">
    <property type="entry name" value="P-loop containing nucleoside triphosphate hydrolases"/>
    <property type="match status" value="2"/>
</dbReference>
<dbReference type="PANTHER" id="PTHR22655:SF2">
    <property type="entry name" value="ATP-DEPENDENT RNA HELICASE TDRD12-RELATED"/>
    <property type="match status" value="1"/>
</dbReference>
<evidence type="ECO:0000256" key="7">
    <source>
        <dbReference type="ARBA" id="ARBA00022801"/>
    </source>
</evidence>
<keyword evidence="3" id="KW-0217">Developmental protein</keyword>
<proteinExistence type="predicted"/>
<evidence type="ECO:0000313" key="17">
    <source>
        <dbReference type="EMBL" id="KAK6619935.1"/>
    </source>
</evidence>
<evidence type="ECO:0000313" key="18">
    <source>
        <dbReference type="Proteomes" id="UP001359485"/>
    </source>
</evidence>
<dbReference type="Pfam" id="PF00567">
    <property type="entry name" value="TUDOR"/>
    <property type="match status" value="3"/>
</dbReference>
<evidence type="ECO:0000256" key="4">
    <source>
        <dbReference type="ARBA" id="ARBA00022737"/>
    </source>
</evidence>
<dbReference type="EMBL" id="JAWJWF010000048">
    <property type="protein sequence ID" value="KAK6619935.1"/>
    <property type="molecule type" value="Genomic_DNA"/>
</dbReference>
<keyword evidence="9" id="KW-0067">ATP-binding</keyword>
<dbReference type="Gene3D" id="3.40.50.300">
    <property type="entry name" value="P-loop containing nucleotide triphosphate hydrolases"/>
    <property type="match status" value="2"/>
</dbReference>
<dbReference type="SMART" id="SM00333">
    <property type="entry name" value="TUDOR"/>
    <property type="match status" value="3"/>
</dbReference>
<dbReference type="InterPro" id="IPR027417">
    <property type="entry name" value="P-loop_NTPase"/>
</dbReference>
<dbReference type="InterPro" id="IPR014001">
    <property type="entry name" value="Helicase_ATP-bd"/>
</dbReference>
<keyword evidence="8" id="KW-0347">Helicase</keyword>
<dbReference type="InterPro" id="IPR008978">
    <property type="entry name" value="HSP20-like_chaperone"/>
</dbReference>
<evidence type="ECO:0000259" key="15">
    <source>
        <dbReference type="PROSITE" id="PS51192"/>
    </source>
</evidence>
<dbReference type="InterPro" id="IPR011545">
    <property type="entry name" value="DEAD/DEAH_box_helicase_dom"/>
</dbReference>
<evidence type="ECO:0000256" key="2">
    <source>
        <dbReference type="ARBA" id="ARBA00013352"/>
    </source>
</evidence>
<gene>
    <name evidence="17" type="ORF">RUM44_006335</name>
</gene>
<evidence type="ECO:0000256" key="10">
    <source>
        <dbReference type="ARBA" id="ARBA00022871"/>
    </source>
</evidence>
<keyword evidence="5" id="KW-0547">Nucleotide-binding</keyword>
<evidence type="ECO:0000256" key="3">
    <source>
        <dbReference type="ARBA" id="ARBA00022473"/>
    </source>
</evidence>
<evidence type="ECO:0000259" key="14">
    <source>
        <dbReference type="PROSITE" id="PS50304"/>
    </source>
</evidence>
<evidence type="ECO:0000256" key="11">
    <source>
        <dbReference type="ARBA" id="ARBA00023158"/>
    </source>
</evidence>
<evidence type="ECO:0000256" key="8">
    <source>
        <dbReference type="ARBA" id="ARBA00022806"/>
    </source>
</evidence>
<evidence type="ECO:0000256" key="5">
    <source>
        <dbReference type="ARBA" id="ARBA00022741"/>
    </source>
</evidence>
<comment type="caution">
    <text evidence="17">The sequence shown here is derived from an EMBL/GenBank/DDBJ whole genome shotgun (WGS) entry which is preliminary data.</text>
</comment>
<organism evidence="17 18">
    <name type="scientific">Polyplax serrata</name>
    <name type="common">Common mouse louse</name>
    <dbReference type="NCBI Taxonomy" id="468196"/>
    <lineage>
        <taxon>Eukaryota</taxon>
        <taxon>Metazoa</taxon>
        <taxon>Ecdysozoa</taxon>
        <taxon>Arthropoda</taxon>
        <taxon>Hexapoda</taxon>
        <taxon>Insecta</taxon>
        <taxon>Pterygota</taxon>
        <taxon>Neoptera</taxon>
        <taxon>Paraneoptera</taxon>
        <taxon>Psocodea</taxon>
        <taxon>Troctomorpha</taxon>
        <taxon>Phthiraptera</taxon>
        <taxon>Anoplura</taxon>
        <taxon>Polyplacidae</taxon>
        <taxon>Polyplax</taxon>
    </lineage>
</organism>
<keyword evidence="7" id="KW-0378">Hydrolase</keyword>
<accession>A0ABR1AHW6</accession>
<dbReference type="SUPFAM" id="SSF63748">
    <property type="entry name" value="Tudor/PWWP/MBT"/>
    <property type="match status" value="3"/>
</dbReference>
<feature type="domain" description="Helicase ATP-binding" evidence="15">
    <location>
        <begin position="426"/>
        <end position="615"/>
    </location>
</feature>
<evidence type="ECO:0000256" key="13">
    <source>
        <dbReference type="ARBA" id="ARBA00047984"/>
    </source>
</evidence>
<protein>
    <recommendedName>
        <fullName evidence="2">Probable ATP-dependent RNA helicase spindle-E</fullName>
        <ecNumber evidence="1">3.6.4.13</ecNumber>
    </recommendedName>
</protein>
<evidence type="ECO:0000259" key="16">
    <source>
        <dbReference type="PROSITE" id="PS51203"/>
    </source>
</evidence>
<evidence type="ECO:0000256" key="9">
    <source>
        <dbReference type="ARBA" id="ARBA00022840"/>
    </source>
</evidence>
<comment type="catalytic activity">
    <reaction evidence="13">
        <text>ATP + H2O = ADP + phosphate + H(+)</text>
        <dbReference type="Rhea" id="RHEA:13065"/>
        <dbReference type="ChEBI" id="CHEBI:15377"/>
        <dbReference type="ChEBI" id="CHEBI:15378"/>
        <dbReference type="ChEBI" id="CHEBI:30616"/>
        <dbReference type="ChEBI" id="CHEBI:43474"/>
        <dbReference type="ChEBI" id="CHEBI:456216"/>
        <dbReference type="EC" id="3.6.4.13"/>
    </reaction>
</comment>
<feature type="domain" description="CS" evidence="16">
    <location>
        <begin position="1454"/>
        <end position="1540"/>
    </location>
</feature>
<keyword evidence="10" id="KW-0744">Spermatogenesis</keyword>
<evidence type="ECO:0000256" key="6">
    <source>
        <dbReference type="ARBA" id="ARBA00022782"/>
    </source>
</evidence>
<reference evidence="17 18" key="1">
    <citation type="submission" date="2023-09" db="EMBL/GenBank/DDBJ databases">
        <title>Genomes of two closely related lineages of the louse Polyplax serrata with different host specificities.</title>
        <authorList>
            <person name="Martinu J."/>
            <person name="Tarabai H."/>
            <person name="Stefka J."/>
            <person name="Hypsa V."/>
        </authorList>
    </citation>
    <scope>NUCLEOTIDE SEQUENCE [LARGE SCALE GENOMIC DNA]</scope>
    <source>
        <strain evidence="17">98ZLc_SE</strain>
    </source>
</reference>
<dbReference type="PROSITE" id="PS51192">
    <property type="entry name" value="HELICASE_ATP_BIND_1"/>
    <property type="match status" value="1"/>
</dbReference>
<dbReference type="SUPFAM" id="SSF49764">
    <property type="entry name" value="HSP20-like chaperones"/>
    <property type="match status" value="1"/>
</dbReference>
<dbReference type="Pfam" id="PF00271">
    <property type="entry name" value="Helicase_C"/>
    <property type="match status" value="1"/>
</dbReference>
<dbReference type="Gene3D" id="2.60.40.790">
    <property type="match status" value="1"/>
</dbReference>
<dbReference type="Gene3D" id="2.30.30.140">
    <property type="match status" value="2"/>
</dbReference>
<keyword evidence="11" id="KW-0943">RNA-mediated gene silencing</keyword>
<keyword evidence="6" id="KW-0221">Differentiation</keyword>
<dbReference type="CDD" id="cd20435">
    <property type="entry name" value="Tudor_TDRD12_rpt2"/>
    <property type="match status" value="1"/>
</dbReference>
<dbReference type="InterPro" id="IPR002999">
    <property type="entry name" value="Tudor"/>
</dbReference>
<dbReference type="SMART" id="SM00487">
    <property type="entry name" value="DEXDc"/>
    <property type="match status" value="1"/>
</dbReference>
<keyword evidence="18" id="KW-1185">Reference proteome</keyword>
<evidence type="ECO:0000256" key="12">
    <source>
        <dbReference type="ARBA" id="ARBA00023254"/>
    </source>
</evidence>
<dbReference type="PROSITE" id="PS50304">
    <property type="entry name" value="TUDOR"/>
    <property type="match status" value="1"/>
</dbReference>
<dbReference type="InterPro" id="IPR001650">
    <property type="entry name" value="Helicase_C-like"/>
</dbReference>
<dbReference type="InterPro" id="IPR007052">
    <property type="entry name" value="CS_dom"/>
</dbReference>
<dbReference type="Proteomes" id="UP001359485">
    <property type="component" value="Unassembled WGS sequence"/>
</dbReference>
<keyword evidence="4" id="KW-0677">Repeat</keyword>
<dbReference type="CDD" id="cd20379">
    <property type="entry name" value="Tudor_dTUD-like"/>
    <property type="match status" value="1"/>
</dbReference>
<dbReference type="PROSITE" id="PS51203">
    <property type="entry name" value="CS"/>
    <property type="match status" value="1"/>
</dbReference>
<evidence type="ECO:0000256" key="1">
    <source>
        <dbReference type="ARBA" id="ARBA00012552"/>
    </source>
</evidence>
<name>A0ABR1AHW6_POLSC</name>